<evidence type="ECO:0000313" key="3">
    <source>
        <dbReference type="Proteomes" id="UP001066276"/>
    </source>
</evidence>
<feature type="transmembrane region" description="Helical" evidence="1">
    <location>
        <begin position="96"/>
        <end position="115"/>
    </location>
</feature>
<protein>
    <submittedName>
        <fullName evidence="2">Uncharacterized protein</fullName>
    </submittedName>
</protein>
<sequence>MGPGPRCRAGVSSRHSAHLPCPRHSPAPLPLKSCLCNARVAPFFPGCASLPGSRSLWLGPDPACRVPPGHHFVRRSCRAVWVNPARGSDLSCRLRLLVCIAAVASFFCLLCLFARETLLPAGAQFHRTCITGVTILSGGPAARLRSTAPPGPVKLSVL</sequence>
<dbReference type="EMBL" id="JANPWB010000009">
    <property type="protein sequence ID" value="KAJ1156475.1"/>
    <property type="molecule type" value="Genomic_DNA"/>
</dbReference>
<evidence type="ECO:0000313" key="2">
    <source>
        <dbReference type="EMBL" id="KAJ1156475.1"/>
    </source>
</evidence>
<keyword evidence="1" id="KW-0812">Transmembrane</keyword>
<organism evidence="2 3">
    <name type="scientific">Pleurodeles waltl</name>
    <name type="common">Iberian ribbed newt</name>
    <dbReference type="NCBI Taxonomy" id="8319"/>
    <lineage>
        <taxon>Eukaryota</taxon>
        <taxon>Metazoa</taxon>
        <taxon>Chordata</taxon>
        <taxon>Craniata</taxon>
        <taxon>Vertebrata</taxon>
        <taxon>Euteleostomi</taxon>
        <taxon>Amphibia</taxon>
        <taxon>Batrachia</taxon>
        <taxon>Caudata</taxon>
        <taxon>Salamandroidea</taxon>
        <taxon>Salamandridae</taxon>
        <taxon>Pleurodelinae</taxon>
        <taxon>Pleurodeles</taxon>
    </lineage>
</organism>
<keyword evidence="3" id="KW-1185">Reference proteome</keyword>
<dbReference type="AlphaFoldDB" id="A0AAV7RYC5"/>
<evidence type="ECO:0000256" key="1">
    <source>
        <dbReference type="SAM" id="Phobius"/>
    </source>
</evidence>
<dbReference type="Proteomes" id="UP001066276">
    <property type="component" value="Chromosome 5"/>
</dbReference>
<comment type="caution">
    <text evidence="2">The sequence shown here is derived from an EMBL/GenBank/DDBJ whole genome shotgun (WGS) entry which is preliminary data.</text>
</comment>
<proteinExistence type="predicted"/>
<reference evidence="2" key="1">
    <citation type="journal article" date="2022" name="bioRxiv">
        <title>Sequencing and chromosome-scale assembly of the giantPleurodeles waltlgenome.</title>
        <authorList>
            <person name="Brown T."/>
            <person name="Elewa A."/>
            <person name="Iarovenko S."/>
            <person name="Subramanian E."/>
            <person name="Araus A.J."/>
            <person name="Petzold A."/>
            <person name="Susuki M."/>
            <person name="Suzuki K.-i.T."/>
            <person name="Hayashi T."/>
            <person name="Toyoda A."/>
            <person name="Oliveira C."/>
            <person name="Osipova E."/>
            <person name="Leigh N.D."/>
            <person name="Simon A."/>
            <person name="Yun M.H."/>
        </authorList>
    </citation>
    <scope>NUCLEOTIDE SEQUENCE</scope>
    <source>
        <strain evidence="2">20211129_DDA</strain>
        <tissue evidence="2">Liver</tissue>
    </source>
</reference>
<accession>A0AAV7RYC5</accession>
<gene>
    <name evidence="2" type="ORF">NDU88_009194</name>
</gene>
<name>A0AAV7RYC5_PLEWA</name>
<keyword evidence="1" id="KW-1133">Transmembrane helix</keyword>
<keyword evidence="1" id="KW-0472">Membrane</keyword>